<feature type="transmembrane region" description="Helical" evidence="7">
    <location>
        <begin position="33"/>
        <end position="52"/>
    </location>
</feature>
<gene>
    <name evidence="9" type="ORF">BDK51DRAFT_21137</name>
</gene>
<accession>A0A4P9WKP8</accession>
<protein>
    <submittedName>
        <fullName evidence="9">Lung seven transmembrane receptor-domain-containing protein</fullName>
    </submittedName>
</protein>
<evidence type="ECO:0000256" key="5">
    <source>
        <dbReference type="ARBA" id="ARBA00023136"/>
    </source>
</evidence>
<dbReference type="GO" id="GO:0016020">
    <property type="term" value="C:membrane"/>
    <property type="evidence" value="ECO:0007669"/>
    <property type="project" value="UniProtKB-SubCell"/>
</dbReference>
<dbReference type="InterPro" id="IPR009637">
    <property type="entry name" value="GPR107/GPR108-like"/>
</dbReference>
<evidence type="ECO:0000313" key="9">
    <source>
        <dbReference type="EMBL" id="RKO92705.1"/>
    </source>
</evidence>
<dbReference type="InterPro" id="IPR053937">
    <property type="entry name" value="GOST_TM"/>
</dbReference>
<evidence type="ECO:0000256" key="2">
    <source>
        <dbReference type="ARBA" id="ARBA00022692"/>
    </source>
</evidence>
<dbReference type="Proteomes" id="UP000269721">
    <property type="component" value="Unassembled WGS sequence"/>
</dbReference>
<keyword evidence="10" id="KW-1185">Reference proteome</keyword>
<keyword evidence="9" id="KW-0675">Receptor</keyword>
<dbReference type="EMBL" id="KZ994529">
    <property type="protein sequence ID" value="RKO92705.1"/>
    <property type="molecule type" value="Genomic_DNA"/>
</dbReference>
<feature type="non-terminal residue" evidence="9">
    <location>
        <position position="1"/>
    </location>
</feature>
<dbReference type="GO" id="GO:0042147">
    <property type="term" value="P:retrograde transport, endosome to Golgi"/>
    <property type="evidence" value="ECO:0007669"/>
    <property type="project" value="TreeGrafter"/>
</dbReference>
<name>A0A4P9WKP8_9FUNG</name>
<reference evidence="10" key="1">
    <citation type="journal article" date="2018" name="Nat. Microbiol.">
        <title>Leveraging single-cell genomics to expand the fungal tree of life.</title>
        <authorList>
            <person name="Ahrendt S.R."/>
            <person name="Quandt C.A."/>
            <person name="Ciobanu D."/>
            <person name="Clum A."/>
            <person name="Salamov A."/>
            <person name="Andreopoulos B."/>
            <person name="Cheng J.F."/>
            <person name="Woyke T."/>
            <person name="Pelin A."/>
            <person name="Henrissat B."/>
            <person name="Reynolds N.K."/>
            <person name="Benny G.L."/>
            <person name="Smith M.E."/>
            <person name="James T.Y."/>
            <person name="Grigoriev I.V."/>
        </authorList>
    </citation>
    <scope>NUCLEOTIDE SEQUENCE [LARGE SCALE GENOMIC DNA]</scope>
</reference>
<feature type="transmembrane region" description="Helical" evidence="7">
    <location>
        <begin position="215"/>
        <end position="239"/>
    </location>
</feature>
<feature type="transmembrane region" description="Helical" evidence="7">
    <location>
        <begin position="64"/>
        <end position="94"/>
    </location>
</feature>
<feature type="transmembrane region" description="Helical" evidence="7">
    <location>
        <begin position="106"/>
        <end position="126"/>
    </location>
</feature>
<feature type="transmembrane region" description="Helical" evidence="7">
    <location>
        <begin position="177"/>
        <end position="195"/>
    </location>
</feature>
<feature type="domain" description="GOST seven transmembrane" evidence="8">
    <location>
        <begin position="1"/>
        <end position="246"/>
    </location>
</feature>
<feature type="transmembrane region" description="Helical" evidence="7">
    <location>
        <begin position="132"/>
        <end position="156"/>
    </location>
</feature>
<organism evidence="9 10">
    <name type="scientific">Blyttiomyces helicus</name>
    <dbReference type="NCBI Taxonomy" id="388810"/>
    <lineage>
        <taxon>Eukaryota</taxon>
        <taxon>Fungi</taxon>
        <taxon>Fungi incertae sedis</taxon>
        <taxon>Chytridiomycota</taxon>
        <taxon>Chytridiomycota incertae sedis</taxon>
        <taxon>Chytridiomycetes</taxon>
        <taxon>Chytridiomycetes incertae sedis</taxon>
        <taxon>Blyttiomyces</taxon>
    </lineage>
</organism>
<dbReference type="PANTHER" id="PTHR21229:SF1">
    <property type="entry name" value="GH17801P"/>
    <property type="match status" value="1"/>
</dbReference>
<evidence type="ECO:0000256" key="1">
    <source>
        <dbReference type="ARBA" id="ARBA00004141"/>
    </source>
</evidence>
<evidence type="ECO:0000256" key="7">
    <source>
        <dbReference type="SAM" id="Phobius"/>
    </source>
</evidence>
<dbReference type="OrthoDB" id="19932at2759"/>
<dbReference type="GO" id="GO:0005794">
    <property type="term" value="C:Golgi apparatus"/>
    <property type="evidence" value="ECO:0007669"/>
    <property type="project" value="TreeGrafter"/>
</dbReference>
<dbReference type="Pfam" id="PF06814">
    <property type="entry name" value="GOST_TM"/>
    <property type="match status" value="1"/>
</dbReference>
<dbReference type="PANTHER" id="PTHR21229">
    <property type="entry name" value="LUNG SEVEN TRANSMEMBRANE RECEPTOR"/>
    <property type="match status" value="1"/>
</dbReference>
<feature type="transmembrane region" description="Helical" evidence="7">
    <location>
        <begin position="6"/>
        <end position="24"/>
    </location>
</feature>
<evidence type="ECO:0000313" key="10">
    <source>
        <dbReference type="Proteomes" id="UP000269721"/>
    </source>
</evidence>
<evidence type="ECO:0000256" key="4">
    <source>
        <dbReference type="ARBA" id="ARBA00022989"/>
    </source>
</evidence>
<evidence type="ECO:0000256" key="3">
    <source>
        <dbReference type="ARBA" id="ARBA00022729"/>
    </source>
</evidence>
<evidence type="ECO:0000256" key="6">
    <source>
        <dbReference type="SAM" id="MobiDB-lite"/>
    </source>
</evidence>
<dbReference type="GO" id="GO:0005829">
    <property type="term" value="C:cytosol"/>
    <property type="evidence" value="ECO:0007669"/>
    <property type="project" value="GOC"/>
</dbReference>
<sequence length="314" mass="36247">FFGILSVIYLIIGVGWMVVSFIHWRDLLPIQHYVSGVTIFLTLEMAFNYGYFEDFNHWGRSCDTLLVLVVVLNAGRNSISFFMLLIVALGYGVVKPTLGGTMQKCLYLTYTHFVFGVSYAAGSMLITEITGITLLLFVVPLATCMTVFYFWILSGLQATMTHLENRKQAEKLKMYKRLWYLLVFSVLVLSIFLLINSINFYHRTDPSWIPTSWRYRWFALDGFLNILYLVIFTAIALLWRPTENNQRYGLQEIPQEDDQAHVTIGGRRLRLRNLRQGDADLDEADLEEEEGDSEEEGDGEDDVLKWVEENVGRQ</sequence>
<keyword evidence="3" id="KW-0732">Signal</keyword>
<proteinExistence type="predicted"/>
<keyword evidence="5 7" id="KW-0472">Membrane</keyword>
<keyword evidence="2 7" id="KW-0812">Transmembrane</keyword>
<keyword evidence="4 7" id="KW-1133">Transmembrane helix</keyword>
<feature type="compositionally biased region" description="Acidic residues" evidence="6">
    <location>
        <begin position="280"/>
        <end position="301"/>
    </location>
</feature>
<comment type="subcellular location">
    <subcellularLocation>
        <location evidence="1">Membrane</location>
        <topology evidence="1">Multi-pass membrane protein</topology>
    </subcellularLocation>
</comment>
<feature type="region of interest" description="Disordered" evidence="6">
    <location>
        <begin position="280"/>
        <end position="303"/>
    </location>
</feature>
<evidence type="ECO:0000259" key="8">
    <source>
        <dbReference type="Pfam" id="PF06814"/>
    </source>
</evidence>
<dbReference type="AlphaFoldDB" id="A0A4P9WKP8"/>